<dbReference type="Pfam" id="PF11306">
    <property type="entry name" value="DUF3108"/>
    <property type="match status" value="1"/>
</dbReference>
<evidence type="ECO:0000313" key="2">
    <source>
        <dbReference type="EMBL" id="MCS0610767.1"/>
    </source>
</evidence>
<dbReference type="Proteomes" id="UP001205861">
    <property type="component" value="Unassembled WGS sequence"/>
</dbReference>
<feature type="chain" id="PRO_5047136158" evidence="1">
    <location>
        <begin position="25"/>
        <end position="250"/>
    </location>
</feature>
<dbReference type="RefSeq" id="WP_258858325.1">
    <property type="nucleotide sequence ID" value="NZ_JANUGV010000008.1"/>
</dbReference>
<keyword evidence="3" id="KW-1185">Reference proteome</keyword>
<feature type="signal peptide" evidence="1">
    <location>
        <begin position="1"/>
        <end position="24"/>
    </location>
</feature>
<gene>
    <name evidence="2" type="ORF">NX773_21585</name>
</gene>
<dbReference type="PROSITE" id="PS51257">
    <property type="entry name" value="PROKAR_LIPOPROTEIN"/>
    <property type="match status" value="1"/>
</dbReference>
<evidence type="ECO:0000256" key="1">
    <source>
        <dbReference type="SAM" id="SignalP"/>
    </source>
</evidence>
<evidence type="ECO:0000313" key="3">
    <source>
        <dbReference type="Proteomes" id="UP001205861"/>
    </source>
</evidence>
<reference evidence="2 3" key="1">
    <citation type="submission" date="2022-08" db="EMBL/GenBank/DDBJ databases">
        <title>Reclassification of Massilia species as members of the genera Telluria, Duganella, Pseudoduganella, Mokoshia gen. nov. and Zemynaea gen. nov. using orthogonal and non-orthogonal genome-based approaches.</title>
        <authorList>
            <person name="Bowman J.P."/>
        </authorList>
    </citation>
    <scope>NUCLEOTIDE SEQUENCE [LARGE SCALE GENOMIC DNA]</scope>
    <source>
        <strain evidence="2 3">JCM 31607</strain>
    </source>
</reference>
<name>A0ABT2BQH3_9BURK</name>
<comment type="caution">
    <text evidence="2">The sequence shown here is derived from an EMBL/GenBank/DDBJ whole genome shotgun (WGS) entry which is preliminary data.</text>
</comment>
<dbReference type="InterPro" id="IPR021457">
    <property type="entry name" value="DUF3108"/>
</dbReference>
<protein>
    <submittedName>
        <fullName evidence="2">DUF3108 domain-containing protein</fullName>
    </submittedName>
</protein>
<accession>A0ABT2BQH3</accession>
<proteinExistence type="predicted"/>
<sequence length="250" mass="27906">MRRDLLKQAGVATLLALGLGCAWAQDEHPSVKRPFDLPPPADLTYELTARQSGFSLAGKAVITWRWNEGKYAVTAESRVSLFGKITENRSTGTIDSFGLAPTEFYEKRVRKDPTTAKFDHAGKTLSFTDGKQTYPLKGGEQDRASVTWQLVAQARAAGESLKPGTRWSYFVAGRHDADPWTFRVGKREKVSTPAGEFDAVHIVREETAAVKGQNLDIWLAPAKDWYPVKLRFSDDDKDFVEQSLEQVVKK</sequence>
<dbReference type="EMBL" id="JANUGV010000008">
    <property type="protein sequence ID" value="MCS0610767.1"/>
    <property type="molecule type" value="Genomic_DNA"/>
</dbReference>
<organism evidence="2 3">
    <name type="scientific">Massilia solisilvae</name>
    <dbReference type="NCBI Taxonomy" id="1811225"/>
    <lineage>
        <taxon>Bacteria</taxon>
        <taxon>Pseudomonadati</taxon>
        <taxon>Pseudomonadota</taxon>
        <taxon>Betaproteobacteria</taxon>
        <taxon>Burkholderiales</taxon>
        <taxon>Oxalobacteraceae</taxon>
        <taxon>Telluria group</taxon>
        <taxon>Massilia</taxon>
    </lineage>
</organism>
<keyword evidence="1" id="KW-0732">Signal</keyword>